<dbReference type="InterPro" id="IPR006139">
    <property type="entry name" value="D-isomer_2_OHA_DH_cat_dom"/>
</dbReference>
<dbReference type="SUPFAM" id="SSF51735">
    <property type="entry name" value="NAD(P)-binding Rossmann-fold domains"/>
    <property type="match status" value="1"/>
</dbReference>
<dbReference type="Pfam" id="PF00389">
    <property type="entry name" value="2-Hacid_dh"/>
    <property type="match status" value="1"/>
</dbReference>
<accession>A0ABT4YLY6</accession>
<dbReference type="SUPFAM" id="SSF52283">
    <property type="entry name" value="Formate/glycerate dehydrogenase catalytic domain-like"/>
    <property type="match status" value="1"/>
</dbReference>
<evidence type="ECO:0000256" key="1">
    <source>
        <dbReference type="ARBA" id="ARBA00005854"/>
    </source>
</evidence>
<comment type="similarity">
    <text evidence="1 5">Belongs to the D-isomer specific 2-hydroxyacid dehydrogenase family.</text>
</comment>
<keyword evidence="2" id="KW-0028">Amino-acid biosynthesis</keyword>
<keyword evidence="4" id="KW-0520">NAD</keyword>
<dbReference type="PANTHER" id="PTHR42789">
    <property type="entry name" value="D-ISOMER SPECIFIC 2-HYDROXYACID DEHYDROGENASE FAMILY PROTEIN (AFU_ORTHOLOGUE AFUA_6G10090)"/>
    <property type="match status" value="1"/>
</dbReference>
<feature type="domain" description="D-isomer specific 2-hydroxyacid dehydrogenase NAD-binding" evidence="7">
    <location>
        <begin position="112"/>
        <end position="283"/>
    </location>
</feature>
<evidence type="ECO:0000259" key="7">
    <source>
        <dbReference type="Pfam" id="PF02826"/>
    </source>
</evidence>
<dbReference type="PANTHER" id="PTHR42789:SF1">
    <property type="entry name" value="D-ISOMER SPECIFIC 2-HYDROXYACID DEHYDROGENASE FAMILY PROTEIN (AFU_ORTHOLOGUE AFUA_6G10090)"/>
    <property type="match status" value="1"/>
</dbReference>
<dbReference type="Proteomes" id="UP001210678">
    <property type="component" value="Unassembled WGS sequence"/>
</dbReference>
<evidence type="ECO:0000256" key="4">
    <source>
        <dbReference type="ARBA" id="ARBA00023027"/>
    </source>
</evidence>
<dbReference type="InterPro" id="IPR050857">
    <property type="entry name" value="D-2-hydroxyacid_DH"/>
</dbReference>
<dbReference type="InterPro" id="IPR036291">
    <property type="entry name" value="NAD(P)-bd_dom_sf"/>
</dbReference>
<evidence type="ECO:0000256" key="2">
    <source>
        <dbReference type="ARBA" id="ARBA00022605"/>
    </source>
</evidence>
<dbReference type="EMBL" id="JAQLOI010000001">
    <property type="protein sequence ID" value="MDB1122417.1"/>
    <property type="molecule type" value="Genomic_DNA"/>
</dbReference>
<dbReference type="Gene3D" id="3.40.50.720">
    <property type="entry name" value="NAD(P)-binding Rossmann-like Domain"/>
    <property type="match status" value="2"/>
</dbReference>
<sequence length="318" mass="35700">MKKVFVSTHPFSSTSPDPMRLLKYNEFEVRLNPFEHKISTQELAQHIEDTEILIAGTEIITEEVLQNAPNLKLISRVGIGLDGIDFDLCKRYGIRVAYTPDAPTMAVAELNLGMILDIARKISHTDSNIRKGIWQRHMGTLLYGKTIGIFGMGRIGKSLVHLLSPFNVNILVHDIEPDIALGRLHRVKFVEKVDVLKYSDIISINVPLKKDTIDFITAKEFDLMQPHTLLVNTARGGIINESDLYQALKNNKIAGAAVDVFEEEPYKGNLTELSNCVLTCHMGASTVDSRTNMEVEAVEEAIRFRNNQPLKNEVYENA</sequence>
<dbReference type="PROSITE" id="PS00065">
    <property type="entry name" value="D_2_HYDROXYACID_DH_1"/>
    <property type="match status" value="1"/>
</dbReference>
<evidence type="ECO:0000259" key="6">
    <source>
        <dbReference type="Pfam" id="PF00389"/>
    </source>
</evidence>
<organism evidence="8 9">
    <name type="scientific">Vibrio algarum</name>
    <dbReference type="NCBI Taxonomy" id="3020714"/>
    <lineage>
        <taxon>Bacteria</taxon>
        <taxon>Pseudomonadati</taxon>
        <taxon>Pseudomonadota</taxon>
        <taxon>Gammaproteobacteria</taxon>
        <taxon>Vibrionales</taxon>
        <taxon>Vibrionaceae</taxon>
        <taxon>Vibrio</taxon>
    </lineage>
</organism>
<dbReference type="RefSeq" id="WP_272132144.1">
    <property type="nucleotide sequence ID" value="NZ_JAQLOI010000001.1"/>
</dbReference>
<proteinExistence type="inferred from homology"/>
<dbReference type="InterPro" id="IPR006140">
    <property type="entry name" value="D-isomer_DH_NAD-bd"/>
</dbReference>
<dbReference type="Pfam" id="PF02826">
    <property type="entry name" value="2-Hacid_dh_C"/>
    <property type="match status" value="1"/>
</dbReference>
<evidence type="ECO:0000313" key="9">
    <source>
        <dbReference type="Proteomes" id="UP001210678"/>
    </source>
</evidence>
<evidence type="ECO:0000256" key="3">
    <source>
        <dbReference type="ARBA" id="ARBA00023002"/>
    </source>
</evidence>
<evidence type="ECO:0000313" key="8">
    <source>
        <dbReference type="EMBL" id="MDB1122417.1"/>
    </source>
</evidence>
<dbReference type="InterPro" id="IPR029752">
    <property type="entry name" value="D-isomer_DH_CS1"/>
</dbReference>
<protein>
    <submittedName>
        <fullName evidence="8">Phosphoglycerate dehydrogenase</fullName>
    </submittedName>
</protein>
<reference evidence="8 9" key="1">
    <citation type="submission" date="2023-01" db="EMBL/GenBank/DDBJ databases">
        <title>Vibrio sp. KJ40-1 sp.nov, isolated from marine algae.</title>
        <authorList>
            <person name="Butt M."/>
            <person name="Kim J.M.J."/>
            <person name="Jeon C.O.C."/>
        </authorList>
    </citation>
    <scope>NUCLEOTIDE SEQUENCE [LARGE SCALE GENOMIC DNA]</scope>
    <source>
        <strain evidence="8 9">KJ40-1</strain>
    </source>
</reference>
<keyword evidence="3 5" id="KW-0560">Oxidoreductase</keyword>
<keyword evidence="9" id="KW-1185">Reference proteome</keyword>
<comment type="caution">
    <text evidence="8">The sequence shown here is derived from an EMBL/GenBank/DDBJ whole genome shotgun (WGS) entry which is preliminary data.</text>
</comment>
<name>A0ABT4YLY6_9VIBR</name>
<gene>
    <name evidence="8" type="ORF">PGX00_01120</name>
</gene>
<evidence type="ECO:0000256" key="5">
    <source>
        <dbReference type="RuleBase" id="RU003719"/>
    </source>
</evidence>
<feature type="domain" description="D-isomer specific 2-hydroxyacid dehydrogenase catalytic" evidence="6">
    <location>
        <begin position="14"/>
        <end position="314"/>
    </location>
</feature>
<dbReference type="CDD" id="cd12172">
    <property type="entry name" value="PGDH_like_2"/>
    <property type="match status" value="1"/>
</dbReference>